<evidence type="ECO:0000256" key="2">
    <source>
        <dbReference type="ARBA" id="ARBA00023163"/>
    </source>
</evidence>
<dbReference type="InterPro" id="IPR013324">
    <property type="entry name" value="RNA_pol_sigma_r3/r4-like"/>
</dbReference>
<keyword evidence="2" id="KW-0804">Transcription</keyword>
<dbReference type="InterPro" id="IPR007050">
    <property type="entry name" value="HTH_bacterioopsin"/>
</dbReference>
<dbReference type="PANTHER" id="PTHR34236:SF1">
    <property type="entry name" value="DIMETHYL SULFOXIDE REDUCTASE TRANSCRIPTIONAL ACTIVATOR"/>
    <property type="match status" value="1"/>
</dbReference>
<dbReference type="Gene3D" id="1.10.10.10">
    <property type="entry name" value="Winged helix-like DNA-binding domain superfamily/Winged helix DNA-binding domain"/>
    <property type="match status" value="1"/>
</dbReference>
<accession>A0A1I5TQ33</accession>
<evidence type="ECO:0000313" key="5">
    <source>
        <dbReference type="Proteomes" id="UP000183769"/>
    </source>
</evidence>
<dbReference type="EMBL" id="FOXI01000010">
    <property type="protein sequence ID" value="SFP84727.1"/>
    <property type="molecule type" value="Genomic_DNA"/>
</dbReference>
<dbReference type="Pfam" id="PF04967">
    <property type="entry name" value="HTH_10"/>
    <property type="match status" value="1"/>
</dbReference>
<keyword evidence="1" id="KW-0805">Transcription regulation</keyword>
<dbReference type="AlphaFoldDB" id="A0A1I5TQ33"/>
<name>A0A1I5TQ33_9EURY</name>
<gene>
    <name evidence="4" type="ORF">SAMN05216277_11031</name>
</gene>
<keyword evidence="5" id="KW-1185">Reference proteome</keyword>
<protein>
    <submittedName>
        <fullName evidence="4">Predicted DNA binding protein, contains HTH domain</fullName>
    </submittedName>
</protein>
<organism evidence="4 5">
    <name type="scientific">Halolamina pelagica</name>
    <dbReference type="NCBI Taxonomy" id="699431"/>
    <lineage>
        <taxon>Archaea</taxon>
        <taxon>Methanobacteriati</taxon>
        <taxon>Methanobacteriota</taxon>
        <taxon>Stenosarchaea group</taxon>
        <taxon>Halobacteria</taxon>
        <taxon>Halobacteriales</taxon>
        <taxon>Haloferacaceae</taxon>
    </lineage>
</organism>
<reference evidence="5" key="1">
    <citation type="submission" date="2016-10" db="EMBL/GenBank/DDBJ databases">
        <authorList>
            <person name="Varghese N."/>
            <person name="Submissions S."/>
        </authorList>
    </citation>
    <scope>NUCLEOTIDE SEQUENCE [LARGE SCALE GENOMIC DNA]</scope>
    <source>
        <strain evidence="5">CGMCC 1.10329</strain>
    </source>
</reference>
<dbReference type="Proteomes" id="UP000183769">
    <property type="component" value="Unassembled WGS sequence"/>
</dbReference>
<dbReference type="InterPro" id="IPR036388">
    <property type="entry name" value="WH-like_DNA-bd_sf"/>
</dbReference>
<proteinExistence type="predicted"/>
<dbReference type="PANTHER" id="PTHR34236">
    <property type="entry name" value="DIMETHYL SULFOXIDE REDUCTASE TRANSCRIPTIONAL ACTIVATOR"/>
    <property type="match status" value="1"/>
</dbReference>
<evidence type="ECO:0000256" key="1">
    <source>
        <dbReference type="ARBA" id="ARBA00023015"/>
    </source>
</evidence>
<evidence type="ECO:0000259" key="3">
    <source>
        <dbReference type="Pfam" id="PF04967"/>
    </source>
</evidence>
<evidence type="ECO:0000313" key="4">
    <source>
        <dbReference type="EMBL" id="SFP84727.1"/>
    </source>
</evidence>
<dbReference type="SUPFAM" id="SSF88659">
    <property type="entry name" value="Sigma3 and sigma4 domains of RNA polymerase sigma factors"/>
    <property type="match status" value="1"/>
</dbReference>
<sequence>MGTVSKEGHEREPTQLTLEIWHPDCWTLETTAEADAGMVAHSVHEYDGLINARVTAYADRRADIADLVSAIDASDLTHRVERVTNYFNPRLGTEAAGNVTEELLVRYEPSNSIHDAILSRGFIPEEEIRIRNGYEYWTVIITTARTNVQSRLDEIREEMNAEITVRGMKSPGTEPTGPQAGDRLSERQREVFEFARERGYYSWPRDVSATDIAAELDVSKATILEHLRKAESKLLGPES</sequence>
<feature type="domain" description="HTH bat-type" evidence="3">
    <location>
        <begin position="184"/>
        <end position="235"/>
    </location>
</feature>
<dbReference type="OrthoDB" id="312057at2157"/>